<name>A0A7D9HAF0_PARCT</name>
<dbReference type="EMBL" id="CACRXK020000028">
    <property type="protein sequence ID" value="CAB3977064.1"/>
    <property type="molecule type" value="Genomic_DNA"/>
</dbReference>
<organism evidence="1 2">
    <name type="scientific">Paramuricea clavata</name>
    <name type="common">Red gorgonian</name>
    <name type="synonym">Violescent sea-whip</name>
    <dbReference type="NCBI Taxonomy" id="317549"/>
    <lineage>
        <taxon>Eukaryota</taxon>
        <taxon>Metazoa</taxon>
        <taxon>Cnidaria</taxon>
        <taxon>Anthozoa</taxon>
        <taxon>Octocorallia</taxon>
        <taxon>Malacalcyonacea</taxon>
        <taxon>Plexauridae</taxon>
        <taxon>Paramuricea</taxon>
    </lineage>
</organism>
<accession>A0A7D9HAF0</accession>
<protein>
    <submittedName>
        <fullName evidence="1">Transposon Tf2-6 poly</fullName>
    </submittedName>
</protein>
<reference evidence="1" key="1">
    <citation type="submission" date="2020-04" db="EMBL/GenBank/DDBJ databases">
        <authorList>
            <person name="Alioto T."/>
            <person name="Alioto T."/>
            <person name="Gomez Garrido J."/>
        </authorList>
    </citation>
    <scope>NUCLEOTIDE SEQUENCE</scope>
    <source>
        <strain evidence="1">A484AB</strain>
    </source>
</reference>
<evidence type="ECO:0000313" key="2">
    <source>
        <dbReference type="Proteomes" id="UP001152795"/>
    </source>
</evidence>
<dbReference type="Proteomes" id="UP001152795">
    <property type="component" value="Unassembled WGS sequence"/>
</dbReference>
<sequence>MLYEESDSWSTKREIIIIQKQDYTKPQLITMVPELSKWRIDEARKHAALVGPGKPLDVPNVHRMKLDPVKVDHFIDFVSSPNYLQDVAYGTRTIKLTNGEAFEIPNVVRTVTSSRLVNLYFSFCQEINFEPLARSTLFGILKECAASQQKSLSGLDNIATEGSSAFQTLHDVAAQLSKAEFKTKCKHKHDDECDQCQMLKTTLQEIDDASKSTADVKLSHDELQQVIHDITTAVDKIKAWKSHILRTVHQETAKTVVLGDLKLTQIMLVIDWAMKFIPSCYRETQCTQNWFAVVSIVENVLEEVRRSNPNIKEAFIRSDNAGCYHAAQLILSIPAISKRVGINVRRYDFSDPQSGKDICDRRIAVMKSHMRRYLNEGNDINSASDMKRALDSYGSVKSCRVAAVDVDVSKQVMTDHKWKGIQSLNNFEFLSTGIRVWKAFRVGKGKLLKNKVLKDMASPQPSTGLCVIETFSDPKEDKGVFKRIRKENRLTQEAAEKSDGTPSNDISTARGFNCPDVNCIKAFVFSSALDRHLDSGKHMYRAHHESSVDSIKRKWIQACTSVGTGANGARGLENNTLHECSGVAKASAEVGWALKKSKTRGRYSEHLKAYLKKLFLEGEETGRKANPSDVSSGIKSLKTDDGKSKLFECSDWLTAQQVKSYFSRLSVLNKCGKLHADDIADDEIQVLEEALVRQEKVDAIHCAIEL</sequence>
<comment type="caution">
    <text evidence="1">The sequence shown here is derived from an EMBL/GenBank/DDBJ whole genome shotgun (WGS) entry which is preliminary data.</text>
</comment>
<dbReference type="PANTHER" id="PTHR33845:SF1">
    <property type="entry name" value="C2H2-TYPE DOMAIN-CONTAINING PROTEIN"/>
    <property type="match status" value="1"/>
</dbReference>
<dbReference type="AlphaFoldDB" id="A0A7D9HAF0"/>
<proteinExistence type="predicted"/>
<dbReference type="OrthoDB" id="5982493at2759"/>
<dbReference type="PROSITE" id="PS50157">
    <property type="entry name" value="ZINC_FINGER_C2H2_2"/>
    <property type="match status" value="1"/>
</dbReference>
<keyword evidence="2" id="KW-1185">Reference proteome</keyword>
<gene>
    <name evidence="1" type="ORF">PACLA_8A072033</name>
</gene>
<dbReference type="PROSITE" id="PS00028">
    <property type="entry name" value="ZINC_FINGER_C2H2_1"/>
    <property type="match status" value="1"/>
</dbReference>
<dbReference type="PANTHER" id="PTHR33845">
    <property type="entry name" value="C2H2-TYPE DOMAIN-CONTAINING PROTEIN"/>
    <property type="match status" value="1"/>
</dbReference>
<dbReference type="InterPro" id="IPR013087">
    <property type="entry name" value="Znf_C2H2_type"/>
</dbReference>
<evidence type="ECO:0000313" key="1">
    <source>
        <dbReference type="EMBL" id="CAB3977064.1"/>
    </source>
</evidence>